<sequence>MIFPERFLVAGTGTDVGKTLVSAVLTLGLNGHYFKPFQTGSDLGSDRAWVQEKTGLPDSHFSPDGISLKAPLSPDQAAALQGVQIDPQTIDLPRARPLIIEGSGGLLVPLNQDSLLLDWAQSHRLPVLLVAHSGLGTINHSLLSISELMRRRLELIGLVLNGELNRANKESIERHSGVPVLAEFTPQVRLDRSCLLTLYQQFETRP</sequence>
<evidence type="ECO:0000256" key="2">
    <source>
        <dbReference type="ARBA" id="ARBA00022598"/>
    </source>
</evidence>
<comment type="cofactor">
    <cofactor evidence="9">
        <name>Mg(2+)</name>
        <dbReference type="ChEBI" id="CHEBI:18420"/>
    </cofactor>
</comment>
<feature type="binding site" evidence="9">
    <location>
        <begin position="186"/>
        <end position="188"/>
    </location>
    <ligand>
        <name>ATP</name>
        <dbReference type="ChEBI" id="CHEBI:30616"/>
    </ligand>
</feature>
<evidence type="ECO:0000256" key="7">
    <source>
        <dbReference type="ARBA" id="ARBA00022842"/>
    </source>
</evidence>
<dbReference type="CDD" id="cd03109">
    <property type="entry name" value="DTBS"/>
    <property type="match status" value="1"/>
</dbReference>
<comment type="caution">
    <text evidence="9">Lacks conserved residue(s) required for the propagation of feature annotation.</text>
</comment>
<comment type="subunit">
    <text evidence="9">Homodimer.</text>
</comment>
<comment type="catalytic activity">
    <reaction evidence="8">
        <text>(7R,8S)-8-amino-7-(carboxyamino)nonanoate + ATP = (4R,5S)-dethiobiotin + ADP + phosphate + H(+)</text>
        <dbReference type="Rhea" id="RHEA:63684"/>
        <dbReference type="ChEBI" id="CHEBI:15378"/>
        <dbReference type="ChEBI" id="CHEBI:30616"/>
        <dbReference type="ChEBI" id="CHEBI:43474"/>
        <dbReference type="ChEBI" id="CHEBI:149470"/>
        <dbReference type="ChEBI" id="CHEBI:149473"/>
        <dbReference type="ChEBI" id="CHEBI:456216"/>
    </reaction>
</comment>
<evidence type="ECO:0000256" key="1">
    <source>
        <dbReference type="ARBA" id="ARBA00022490"/>
    </source>
</evidence>
<dbReference type="GO" id="GO:0005829">
    <property type="term" value="C:cytosol"/>
    <property type="evidence" value="ECO:0007669"/>
    <property type="project" value="TreeGrafter"/>
</dbReference>
<keyword evidence="5 9" id="KW-0093">Biotin biosynthesis</keyword>
<dbReference type="InterPro" id="IPR004472">
    <property type="entry name" value="DTB_synth_BioD"/>
</dbReference>
<dbReference type="SUPFAM" id="SSF52540">
    <property type="entry name" value="P-loop containing nucleoside triphosphate hydrolases"/>
    <property type="match status" value="1"/>
</dbReference>
<keyword evidence="3 9" id="KW-0479">Metal-binding</keyword>
<dbReference type="AlphaFoldDB" id="A0A1F6G6B0"/>
<dbReference type="Pfam" id="PF13500">
    <property type="entry name" value="AAA_26"/>
    <property type="match status" value="1"/>
</dbReference>
<feature type="binding site" evidence="9">
    <location>
        <position position="46"/>
    </location>
    <ligand>
        <name>Mg(2+)</name>
        <dbReference type="ChEBI" id="CHEBI:18420"/>
    </ligand>
</feature>
<name>A0A1F6G6B0_9PROT</name>
<evidence type="ECO:0000256" key="4">
    <source>
        <dbReference type="ARBA" id="ARBA00022741"/>
    </source>
</evidence>
<evidence type="ECO:0000313" key="11">
    <source>
        <dbReference type="Proteomes" id="UP000178449"/>
    </source>
</evidence>
<keyword evidence="2 9" id="KW-0436">Ligase</keyword>
<comment type="similarity">
    <text evidence="9">Belongs to the dethiobiotin synthetase family.</text>
</comment>
<protein>
    <recommendedName>
        <fullName evidence="9">ATP-dependent dethiobiotin synthetase BioD</fullName>
        <ecNumber evidence="9">6.3.3.3</ecNumber>
    </recommendedName>
    <alternativeName>
        <fullName evidence="9">DTB synthetase</fullName>
        <shortName evidence="9">DTBS</shortName>
    </alternativeName>
    <alternativeName>
        <fullName evidence="9">Dethiobiotin synthase</fullName>
    </alternativeName>
</protein>
<dbReference type="HAMAP" id="MF_00336">
    <property type="entry name" value="BioD"/>
    <property type="match status" value="1"/>
</dbReference>
<proteinExistence type="inferred from homology"/>
<organism evidence="10 11">
    <name type="scientific">Candidatus Lambdaproteobacteria bacterium RIFOXYD2_FULL_50_16</name>
    <dbReference type="NCBI Taxonomy" id="1817772"/>
    <lineage>
        <taxon>Bacteria</taxon>
        <taxon>Pseudomonadati</taxon>
        <taxon>Pseudomonadota</taxon>
        <taxon>Candidatus Lambdaproteobacteria</taxon>
    </lineage>
</organism>
<evidence type="ECO:0000256" key="6">
    <source>
        <dbReference type="ARBA" id="ARBA00022840"/>
    </source>
</evidence>
<evidence type="ECO:0000256" key="3">
    <source>
        <dbReference type="ARBA" id="ARBA00022723"/>
    </source>
</evidence>
<dbReference type="Gene3D" id="3.40.50.300">
    <property type="entry name" value="P-loop containing nucleotide triphosphate hydrolases"/>
    <property type="match status" value="1"/>
</dbReference>
<dbReference type="PANTHER" id="PTHR43210:SF2">
    <property type="entry name" value="ATP-DEPENDENT DETHIOBIOTIN SYNTHETASE BIOD 2"/>
    <property type="match status" value="1"/>
</dbReference>
<dbReference type="EC" id="6.3.3.3" evidence="9"/>
<comment type="catalytic activity">
    <reaction evidence="9">
        <text>(7R,8S)-7,8-diammoniononanoate + CO2 + ATP = (4R,5S)-dethiobiotin + ADP + phosphate + 3 H(+)</text>
        <dbReference type="Rhea" id="RHEA:15805"/>
        <dbReference type="ChEBI" id="CHEBI:15378"/>
        <dbReference type="ChEBI" id="CHEBI:16526"/>
        <dbReference type="ChEBI" id="CHEBI:30616"/>
        <dbReference type="ChEBI" id="CHEBI:43474"/>
        <dbReference type="ChEBI" id="CHEBI:149469"/>
        <dbReference type="ChEBI" id="CHEBI:149473"/>
        <dbReference type="ChEBI" id="CHEBI:456216"/>
        <dbReference type="EC" id="6.3.3.3"/>
    </reaction>
</comment>
<dbReference type="GO" id="GO:0000287">
    <property type="term" value="F:magnesium ion binding"/>
    <property type="evidence" value="ECO:0007669"/>
    <property type="project" value="UniProtKB-UniRule"/>
</dbReference>
<feature type="binding site" evidence="9">
    <location>
        <position position="46"/>
    </location>
    <ligand>
        <name>ATP</name>
        <dbReference type="ChEBI" id="CHEBI:30616"/>
    </ligand>
</feature>
<comment type="function">
    <text evidence="9">Catalyzes a mechanistically unusual reaction, the ATP-dependent insertion of CO2 between the N7 and N8 nitrogen atoms of 7,8-diaminopelargonic acid (DAPA, also called 7,8-diammoniononanoate) to form a ureido ring.</text>
</comment>
<dbReference type="PANTHER" id="PTHR43210">
    <property type="entry name" value="DETHIOBIOTIN SYNTHETASE"/>
    <property type="match status" value="1"/>
</dbReference>
<evidence type="ECO:0000313" key="10">
    <source>
        <dbReference type="EMBL" id="OGG93643.1"/>
    </source>
</evidence>
<dbReference type="EMBL" id="MFNE01000046">
    <property type="protein sequence ID" value="OGG93643.1"/>
    <property type="molecule type" value="Genomic_DNA"/>
</dbReference>
<comment type="pathway">
    <text evidence="9">Cofactor biosynthesis; biotin biosynthesis; biotin from 7,8-diaminononanoate: step 1/2.</text>
</comment>
<keyword evidence="6 9" id="KW-0067">ATP-binding</keyword>
<feature type="binding site" evidence="9">
    <location>
        <begin position="15"/>
        <end position="20"/>
    </location>
    <ligand>
        <name>ATP</name>
        <dbReference type="ChEBI" id="CHEBI:30616"/>
    </ligand>
</feature>
<reference evidence="10 11" key="1">
    <citation type="journal article" date="2016" name="Nat. Commun.">
        <title>Thousands of microbial genomes shed light on interconnected biogeochemical processes in an aquifer system.</title>
        <authorList>
            <person name="Anantharaman K."/>
            <person name="Brown C.T."/>
            <person name="Hug L.A."/>
            <person name="Sharon I."/>
            <person name="Castelle C.J."/>
            <person name="Probst A.J."/>
            <person name="Thomas B.C."/>
            <person name="Singh A."/>
            <person name="Wilkins M.J."/>
            <person name="Karaoz U."/>
            <person name="Brodie E.L."/>
            <person name="Williams K.H."/>
            <person name="Hubbard S.S."/>
            <person name="Banfield J.F."/>
        </authorList>
    </citation>
    <scope>NUCLEOTIDE SEQUENCE [LARGE SCALE GENOMIC DNA]</scope>
</reference>
<evidence type="ECO:0000256" key="8">
    <source>
        <dbReference type="ARBA" id="ARBA00047386"/>
    </source>
</evidence>
<feature type="active site" evidence="9">
    <location>
        <position position="35"/>
    </location>
</feature>
<feature type="binding site" evidence="9">
    <location>
        <position position="101"/>
    </location>
    <ligand>
        <name>Mg(2+)</name>
        <dbReference type="ChEBI" id="CHEBI:18420"/>
    </ligand>
</feature>
<comment type="caution">
    <text evidence="10">The sequence shown here is derived from an EMBL/GenBank/DDBJ whole genome shotgun (WGS) entry which is preliminary data.</text>
</comment>
<gene>
    <name evidence="9" type="primary">bioD</name>
    <name evidence="10" type="ORF">A2527_11005</name>
</gene>
<keyword evidence="7 9" id="KW-0460">Magnesium</keyword>
<comment type="subcellular location">
    <subcellularLocation>
        <location evidence="9">Cytoplasm</location>
    </subcellularLocation>
</comment>
<feature type="binding site" evidence="9">
    <location>
        <position position="39"/>
    </location>
    <ligand>
        <name>substrate</name>
    </ligand>
</feature>
<evidence type="ECO:0000256" key="5">
    <source>
        <dbReference type="ARBA" id="ARBA00022756"/>
    </source>
</evidence>
<dbReference type="GO" id="GO:0009102">
    <property type="term" value="P:biotin biosynthetic process"/>
    <property type="evidence" value="ECO:0007669"/>
    <property type="project" value="UniProtKB-UniRule"/>
</dbReference>
<dbReference type="UniPathway" id="UPA00078">
    <property type="reaction ID" value="UER00161"/>
</dbReference>
<evidence type="ECO:0000256" key="9">
    <source>
        <dbReference type="HAMAP-Rule" id="MF_00336"/>
    </source>
</evidence>
<keyword evidence="1 9" id="KW-0963">Cytoplasm</keyword>
<accession>A0A1F6G6B0</accession>
<keyword evidence="4 9" id="KW-0547">Nucleotide-binding</keyword>
<dbReference type="InterPro" id="IPR027417">
    <property type="entry name" value="P-loop_NTPase"/>
</dbReference>
<dbReference type="NCBIfam" id="TIGR00347">
    <property type="entry name" value="bioD"/>
    <property type="match status" value="1"/>
</dbReference>
<feature type="binding site" evidence="9">
    <location>
        <position position="19"/>
    </location>
    <ligand>
        <name>Mg(2+)</name>
        <dbReference type="ChEBI" id="CHEBI:18420"/>
    </ligand>
</feature>
<dbReference type="Proteomes" id="UP000178449">
    <property type="component" value="Unassembled WGS sequence"/>
</dbReference>
<dbReference type="GO" id="GO:0005524">
    <property type="term" value="F:ATP binding"/>
    <property type="evidence" value="ECO:0007669"/>
    <property type="project" value="UniProtKB-UniRule"/>
</dbReference>
<feature type="binding site" evidence="9">
    <location>
        <begin position="101"/>
        <end position="104"/>
    </location>
    <ligand>
        <name>ATP</name>
        <dbReference type="ChEBI" id="CHEBI:30616"/>
    </ligand>
</feature>
<dbReference type="STRING" id="1817772.A2527_11005"/>
<dbReference type="GO" id="GO:0004141">
    <property type="term" value="F:dethiobiotin synthase activity"/>
    <property type="evidence" value="ECO:0007669"/>
    <property type="project" value="UniProtKB-UniRule"/>
</dbReference>
<dbReference type="PIRSF" id="PIRSF006755">
    <property type="entry name" value="DTB_synth"/>
    <property type="match status" value="1"/>
</dbReference>